<proteinExistence type="predicted"/>
<feature type="domain" description="DUF7729" evidence="2">
    <location>
        <begin position="182"/>
        <end position="231"/>
    </location>
</feature>
<feature type="compositionally biased region" description="Basic and acidic residues" evidence="1">
    <location>
        <begin position="93"/>
        <end position="105"/>
    </location>
</feature>
<feature type="compositionally biased region" description="Polar residues" evidence="1">
    <location>
        <begin position="1"/>
        <end position="10"/>
    </location>
</feature>
<feature type="region of interest" description="Disordered" evidence="1">
    <location>
        <begin position="83"/>
        <end position="105"/>
    </location>
</feature>
<accession>A0A166VT96</accession>
<dbReference type="Pfam" id="PF24855">
    <property type="entry name" value="DUF7729"/>
    <property type="match status" value="1"/>
</dbReference>
<evidence type="ECO:0000259" key="2">
    <source>
        <dbReference type="Pfam" id="PF24855"/>
    </source>
</evidence>
<protein>
    <recommendedName>
        <fullName evidence="2">DUF7729 domain-containing protein</fullName>
    </recommendedName>
</protein>
<name>A0A166VT96_9AGAM</name>
<evidence type="ECO:0000256" key="1">
    <source>
        <dbReference type="SAM" id="MobiDB-lite"/>
    </source>
</evidence>
<dbReference type="EMBL" id="KV417484">
    <property type="protein sequence ID" value="KZP33039.1"/>
    <property type="molecule type" value="Genomic_DNA"/>
</dbReference>
<dbReference type="Proteomes" id="UP000076532">
    <property type="component" value="Unassembled WGS sequence"/>
</dbReference>
<feature type="region of interest" description="Disordered" evidence="1">
    <location>
        <begin position="1"/>
        <end position="44"/>
    </location>
</feature>
<evidence type="ECO:0000313" key="4">
    <source>
        <dbReference type="Proteomes" id="UP000076532"/>
    </source>
</evidence>
<sequence>MSTWGGSTRTPRAGFRRMRSSGQTLKADSNTKAEPNGTKDKGKAGGTVITAIRIFAFSSPAAPTSVPFASRLRAGCRTRVPCSARGGTPSGRGAEHEGERKGEEEARCIGVPARKFDTRDLKWALDGKGTIFIDRDTFCCAFEVHEEAEVDVAGAGQLKLVPLSRHARRHHPGDKVPALPTPFPQPLDDTINANFNSMHCEAFFLHMAAAPTLRKCCPFSLLLQSSSEFADVCIYLYSSCPPSDRVTNCHVEAAQTPFPSYFYFYYADGRTGRRWAWRQMARGGQRQG</sequence>
<dbReference type="AlphaFoldDB" id="A0A166VT96"/>
<dbReference type="OrthoDB" id="308690at2759"/>
<feature type="compositionally biased region" description="Polar residues" evidence="1">
    <location>
        <begin position="20"/>
        <end position="33"/>
    </location>
</feature>
<evidence type="ECO:0000313" key="3">
    <source>
        <dbReference type="EMBL" id="KZP33039.1"/>
    </source>
</evidence>
<organism evidence="3 4">
    <name type="scientific">Athelia psychrophila</name>
    <dbReference type="NCBI Taxonomy" id="1759441"/>
    <lineage>
        <taxon>Eukaryota</taxon>
        <taxon>Fungi</taxon>
        <taxon>Dikarya</taxon>
        <taxon>Basidiomycota</taxon>
        <taxon>Agaricomycotina</taxon>
        <taxon>Agaricomycetes</taxon>
        <taxon>Agaricomycetidae</taxon>
        <taxon>Atheliales</taxon>
        <taxon>Atheliaceae</taxon>
        <taxon>Athelia</taxon>
    </lineage>
</organism>
<reference evidence="3 4" key="1">
    <citation type="journal article" date="2016" name="Mol. Biol. Evol.">
        <title>Comparative Genomics of Early-Diverging Mushroom-Forming Fungi Provides Insights into the Origins of Lignocellulose Decay Capabilities.</title>
        <authorList>
            <person name="Nagy L.G."/>
            <person name="Riley R."/>
            <person name="Tritt A."/>
            <person name="Adam C."/>
            <person name="Daum C."/>
            <person name="Floudas D."/>
            <person name="Sun H."/>
            <person name="Yadav J.S."/>
            <person name="Pangilinan J."/>
            <person name="Larsson K.H."/>
            <person name="Matsuura K."/>
            <person name="Barry K."/>
            <person name="Labutti K."/>
            <person name="Kuo R."/>
            <person name="Ohm R.A."/>
            <person name="Bhattacharya S.S."/>
            <person name="Shirouzu T."/>
            <person name="Yoshinaga Y."/>
            <person name="Martin F.M."/>
            <person name="Grigoriev I.V."/>
            <person name="Hibbett D.S."/>
        </authorList>
    </citation>
    <scope>NUCLEOTIDE SEQUENCE [LARGE SCALE GENOMIC DNA]</scope>
    <source>
        <strain evidence="3 4">CBS 109695</strain>
    </source>
</reference>
<dbReference type="InterPro" id="IPR056146">
    <property type="entry name" value="DUF7729"/>
</dbReference>
<gene>
    <name evidence="3" type="ORF">FIBSPDRAFT_944004</name>
</gene>
<keyword evidence="4" id="KW-1185">Reference proteome</keyword>